<accession>A0ABS4VV10</accession>
<gene>
    <name evidence="2" type="ORF">JOF36_003451</name>
</gene>
<sequence length="246" mass="25918">MTTPHSTPPHGTPHPVPHPAAPDDPEAIRRDIARIQRQLSGDVDALTEKVTPGRIVERRVDRARGRLAGWRDAVMGSDTADHVRHAGRTAHSLADEGADRVEDVAGTVADRASDAASTVSGTARAAPRAARRQTRGNPLAAGLIAFGAGWLASSVLPASRREQELAGQAEEKALEVGRPLARQAGEKAEELGGALRNPAEQAARAVQETAQQAASNVRAEGHSAAEEVRDRAEDAGRNVQDEARNG</sequence>
<dbReference type="RefSeq" id="WP_210027925.1">
    <property type="nucleotide sequence ID" value="NZ_JAGINU010000001.1"/>
</dbReference>
<organism evidence="2 3">
    <name type="scientific">Pseudonocardia parietis</name>
    <dbReference type="NCBI Taxonomy" id="570936"/>
    <lineage>
        <taxon>Bacteria</taxon>
        <taxon>Bacillati</taxon>
        <taxon>Actinomycetota</taxon>
        <taxon>Actinomycetes</taxon>
        <taxon>Pseudonocardiales</taxon>
        <taxon>Pseudonocardiaceae</taxon>
        <taxon>Pseudonocardia</taxon>
    </lineage>
</organism>
<evidence type="ECO:0000313" key="3">
    <source>
        <dbReference type="Proteomes" id="UP001519295"/>
    </source>
</evidence>
<dbReference type="Proteomes" id="UP001519295">
    <property type="component" value="Unassembled WGS sequence"/>
</dbReference>
<feature type="compositionally biased region" description="Basic and acidic residues" evidence="1">
    <location>
        <begin position="159"/>
        <end position="175"/>
    </location>
</feature>
<dbReference type="Pfam" id="PF12277">
    <property type="entry name" value="DUF3618"/>
    <property type="match status" value="1"/>
</dbReference>
<feature type="compositionally biased region" description="Pro residues" evidence="1">
    <location>
        <begin position="1"/>
        <end position="22"/>
    </location>
</feature>
<feature type="compositionally biased region" description="Basic and acidic residues" evidence="1">
    <location>
        <begin position="219"/>
        <end position="246"/>
    </location>
</feature>
<name>A0ABS4VV10_9PSEU</name>
<reference evidence="2 3" key="1">
    <citation type="submission" date="2021-03" db="EMBL/GenBank/DDBJ databases">
        <title>Sequencing the genomes of 1000 actinobacteria strains.</title>
        <authorList>
            <person name="Klenk H.-P."/>
        </authorList>
    </citation>
    <scope>NUCLEOTIDE SEQUENCE [LARGE SCALE GENOMIC DNA]</scope>
    <source>
        <strain evidence="2 3">DSM 45256</strain>
    </source>
</reference>
<keyword evidence="3" id="KW-1185">Reference proteome</keyword>
<evidence type="ECO:0000313" key="2">
    <source>
        <dbReference type="EMBL" id="MBP2367755.1"/>
    </source>
</evidence>
<feature type="region of interest" description="Disordered" evidence="1">
    <location>
        <begin position="159"/>
        <end position="246"/>
    </location>
</feature>
<comment type="caution">
    <text evidence="2">The sequence shown here is derived from an EMBL/GenBank/DDBJ whole genome shotgun (WGS) entry which is preliminary data.</text>
</comment>
<dbReference type="InterPro" id="IPR022062">
    <property type="entry name" value="DUF3618"/>
</dbReference>
<protein>
    <submittedName>
        <fullName evidence="2">ElaB/YqjD/DUF883 family membrane-anchored ribosome-binding protein</fullName>
    </submittedName>
</protein>
<proteinExistence type="predicted"/>
<evidence type="ECO:0000256" key="1">
    <source>
        <dbReference type="SAM" id="MobiDB-lite"/>
    </source>
</evidence>
<feature type="region of interest" description="Disordered" evidence="1">
    <location>
        <begin position="1"/>
        <end position="29"/>
    </location>
</feature>
<dbReference type="EMBL" id="JAGINU010000001">
    <property type="protein sequence ID" value="MBP2367755.1"/>
    <property type="molecule type" value="Genomic_DNA"/>
</dbReference>
<feature type="region of interest" description="Disordered" evidence="1">
    <location>
        <begin position="111"/>
        <end position="136"/>
    </location>
</feature>